<proteinExistence type="predicted"/>
<dbReference type="Proteomes" id="UP000717696">
    <property type="component" value="Unassembled WGS sequence"/>
</dbReference>
<gene>
    <name evidence="3" type="ORF">B0J13DRAFT_586124</name>
</gene>
<dbReference type="AlphaFoldDB" id="A0A9P9ENJ2"/>
<dbReference type="InterPro" id="IPR046797">
    <property type="entry name" value="PDDEXK_12"/>
</dbReference>
<feature type="domain" description="PD-(D/E)XK nuclease-like" evidence="2">
    <location>
        <begin position="127"/>
        <end position="360"/>
    </location>
</feature>
<keyword evidence="4" id="KW-1185">Reference proteome</keyword>
<organism evidence="3 4">
    <name type="scientific">Dactylonectria estremocensis</name>
    <dbReference type="NCBI Taxonomy" id="1079267"/>
    <lineage>
        <taxon>Eukaryota</taxon>
        <taxon>Fungi</taxon>
        <taxon>Dikarya</taxon>
        <taxon>Ascomycota</taxon>
        <taxon>Pezizomycotina</taxon>
        <taxon>Sordariomycetes</taxon>
        <taxon>Hypocreomycetidae</taxon>
        <taxon>Hypocreales</taxon>
        <taxon>Nectriaceae</taxon>
        <taxon>Dactylonectria</taxon>
    </lineage>
</organism>
<evidence type="ECO:0000313" key="4">
    <source>
        <dbReference type="Proteomes" id="UP000717696"/>
    </source>
</evidence>
<reference evidence="3" key="1">
    <citation type="journal article" date="2021" name="Nat. Commun.">
        <title>Genetic determinants of endophytism in the Arabidopsis root mycobiome.</title>
        <authorList>
            <person name="Mesny F."/>
            <person name="Miyauchi S."/>
            <person name="Thiergart T."/>
            <person name="Pickel B."/>
            <person name="Atanasova L."/>
            <person name="Karlsson M."/>
            <person name="Huettel B."/>
            <person name="Barry K.W."/>
            <person name="Haridas S."/>
            <person name="Chen C."/>
            <person name="Bauer D."/>
            <person name="Andreopoulos W."/>
            <person name="Pangilinan J."/>
            <person name="LaButti K."/>
            <person name="Riley R."/>
            <person name="Lipzen A."/>
            <person name="Clum A."/>
            <person name="Drula E."/>
            <person name="Henrissat B."/>
            <person name="Kohler A."/>
            <person name="Grigoriev I.V."/>
            <person name="Martin F.M."/>
            <person name="Hacquard S."/>
        </authorList>
    </citation>
    <scope>NUCLEOTIDE SEQUENCE</scope>
    <source>
        <strain evidence="3">MPI-CAGE-AT-0021</strain>
    </source>
</reference>
<evidence type="ECO:0000256" key="1">
    <source>
        <dbReference type="SAM" id="MobiDB-lite"/>
    </source>
</evidence>
<dbReference type="OrthoDB" id="4161186at2759"/>
<dbReference type="Pfam" id="PF20516">
    <property type="entry name" value="PDDEXK_12"/>
    <property type="match status" value="1"/>
</dbReference>
<sequence length="382" mass="42045">MSNDGSPAKRIRHDLDLDLDPDATPTKPRAVAVADSDVSSEQSWSSAASASRLKRSRSGRASPTKGLAFLRIEHIIDHRSFGGKEAPPAALKELVRRIKQDASGTGILSALDMERMQNNPHTNSLFDDILDASHIVDTTGRREQLGRLPGIDTLIEIWEDAQECELDGHSEASWNCAVHFPLLRAALRLAKVNQPDGQKQPPLQIKAFNVYAPIPSLGLSIVLTSRCSSTAKVAKPYTTSTIPITHDKRVDFCFCIKPDKASPLADSLYRVAQQSAHLSVNHTDYTPLINSPISLSIETKRTGEDWQTALEQISTWMAGHWRRLEELATSGPRKQAAENLQFLPGIIIQGHDWFFIAATRGRIKPLPLISKVDDSASFGVKL</sequence>
<dbReference type="EMBL" id="JAGMUU010000013">
    <property type="protein sequence ID" value="KAH7140381.1"/>
    <property type="molecule type" value="Genomic_DNA"/>
</dbReference>
<feature type="compositionally biased region" description="Low complexity" evidence="1">
    <location>
        <begin position="36"/>
        <end position="51"/>
    </location>
</feature>
<protein>
    <recommendedName>
        <fullName evidence="2">PD-(D/E)XK nuclease-like domain-containing protein</fullName>
    </recommendedName>
</protein>
<evidence type="ECO:0000259" key="2">
    <source>
        <dbReference type="Pfam" id="PF20516"/>
    </source>
</evidence>
<accession>A0A9P9ENJ2</accession>
<name>A0A9P9ENJ2_9HYPO</name>
<comment type="caution">
    <text evidence="3">The sequence shown here is derived from an EMBL/GenBank/DDBJ whole genome shotgun (WGS) entry which is preliminary data.</text>
</comment>
<evidence type="ECO:0000313" key="3">
    <source>
        <dbReference type="EMBL" id="KAH7140381.1"/>
    </source>
</evidence>
<feature type="region of interest" description="Disordered" evidence="1">
    <location>
        <begin position="1"/>
        <end position="61"/>
    </location>
</feature>